<dbReference type="Pfam" id="PF22908">
    <property type="entry name" value="PHD_NSD"/>
    <property type="match status" value="1"/>
</dbReference>
<dbReference type="HOGENOM" id="CLU_012900_0_0_1"/>
<feature type="region of interest" description="Disordered" evidence="5">
    <location>
        <begin position="824"/>
        <end position="885"/>
    </location>
</feature>
<feature type="compositionally biased region" description="Low complexity" evidence="5">
    <location>
        <begin position="131"/>
        <end position="143"/>
    </location>
</feature>
<evidence type="ECO:0000256" key="5">
    <source>
        <dbReference type="SAM" id="MobiDB-lite"/>
    </source>
</evidence>
<feature type="compositionally biased region" description="Basic and acidic residues" evidence="5">
    <location>
        <begin position="655"/>
        <end position="673"/>
    </location>
</feature>
<dbReference type="AlphaFoldDB" id="K3WR20"/>
<dbReference type="InterPro" id="IPR013083">
    <property type="entry name" value="Znf_RING/FYVE/PHD"/>
</dbReference>
<feature type="region of interest" description="Disordered" evidence="5">
    <location>
        <begin position="114"/>
        <end position="143"/>
    </location>
</feature>
<feature type="compositionally biased region" description="Polar residues" evidence="5">
    <location>
        <begin position="359"/>
        <end position="369"/>
    </location>
</feature>
<feature type="domain" description="PHD-type" evidence="6">
    <location>
        <begin position="168"/>
        <end position="230"/>
    </location>
</feature>
<name>K3WR20_GLOUD</name>
<dbReference type="Proteomes" id="UP000019132">
    <property type="component" value="Unassembled WGS sequence"/>
</dbReference>
<feature type="compositionally biased region" description="Polar residues" evidence="5">
    <location>
        <begin position="746"/>
        <end position="777"/>
    </location>
</feature>
<protein>
    <recommendedName>
        <fullName evidence="6">PHD-type domain-containing protein</fullName>
    </recommendedName>
</protein>
<reference evidence="7" key="3">
    <citation type="submission" date="2015-02" db="UniProtKB">
        <authorList>
            <consortium name="EnsemblProtists"/>
        </authorList>
    </citation>
    <scope>IDENTIFICATION</scope>
    <source>
        <strain evidence="7">DAOM BR144</strain>
    </source>
</reference>
<dbReference type="PANTHER" id="PTHR46235">
    <property type="entry name" value="PHD FINGER-CONTAINING PROTEIN DDB_G0268158"/>
    <property type="match status" value="1"/>
</dbReference>
<keyword evidence="1" id="KW-0479">Metal-binding</keyword>
<evidence type="ECO:0000256" key="2">
    <source>
        <dbReference type="ARBA" id="ARBA00022771"/>
    </source>
</evidence>
<dbReference type="VEuPathDB" id="FungiDB:PYU1_G007398"/>
<dbReference type="InterPro" id="IPR011011">
    <property type="entry name" value="Znf_FYVE_PHD"/>
</dbReference>
<dbReference type="CDD" id="cd15565">
    <property type="entry name" value="PHD2_NSD"/>
    <property type="match status" value="1"/>
</dbReference>
<dbReference type="SMART" id="SM00249">
    <property type="entry name" value="PHD"/>
    <property type="match status" value="2"/>
</dbReference>
<keyword evidence="3" id="KW-0862">Zinc</keyword>
<dbReference type="PANTHER" id="PTHR46235:SF3">
    <property type="entry name" value="PHD FINGER-CONTAINING PROTEIN DDB_G0268158"/>
    <property type="match status" value="1"/>
</dbReference>
<dbReference type="Gene3D" id="3.30.40.10">
    <property type="entry name" value="Zinc/RING finger domain, C3HC4 (zinc finger)"/>
    <property type="match status" value="1"/>
</dbReference>
<dbReference type="OMA" id="QCVRGLH"/>
<evidence type="ECO:0000313" key="8">
    <source>
        <dbReference type="Proteomes" id="UP000019132"/>
    </source>
</evidence>
<proteinExistence type="predicted"/>
<dbReference type="PROSITE" id="PS50016">
    <property type="entry name" value="ZF_PHD_2"/>
    <property type="match status" value="1"/>
</dbReference>
<sequence>MEATTKCPVCATAFASEAGAAFALHVADCTTPPASFAPSSSSGDASSSAPSSSFGAYHAVVVDGIARHGASPASMDVKSCPRCQHVYVSGTAEYVVESHEFECARVNALESERSVTAATARQGKRAREPASKQSAAAKSVSSGNDVTASEAAEMAAEADDVPSVALFPAQCTLCGSGGRALLHCSGSCARVFHTACVDTVQPGNSKVSSSVTRVSGKAAAQWKCAECVRSVHRCQLCGFLGHESNTLQKCSIVDCGFFFHASCLVRRDGECASPLICPRHTCKKCKGVETDMRACQSCVKCFNTTHLRCPAPASTADSANGASAPPLTRGSSLSDTNLHICDAHAPASTASSPTARGGTVSSTPSSSKPNAEETIALKYRVQQGDIVLILELANAILPQTAKDAAPDAFNQWGVVKRAEDIDGHDQLLTIDIFSDGSSISVPNRYVLPIGNANAFSTPQAMVRECVKWHAVTELNLRQTQYDAAGVGEPQGEIRDHVLGASSSAFYARAEKLGISISQLHATAKEGFIFWTTHRDELQNFDESDAPLYVFLDTRVLKNQALSQVASLQSQAGRLSVNGSGDAPDGDVEMQEEGAGEGSSNPGSGDSTRLYLSGSTSRQANESKPSESATTATEAVDAAAVVVTETVHVDANSDQTVRRDDVSVGATEPEKYDSMDPTIAPDVAESSSKAVEAAALGEETTPAVAIESQPAEPVTETMDMTPTQTMSTEEVELSTLAQGRHQANAEVVTSSGETTEPSAMSAENTEQVQQDAASSSVPALTGKDPICREKRKLELDDAEATSPSASLSFEATFVDAVEVTLVSPTPAADQENVQHYNRPEAGDDTLSHDSKRQKLSQDDEPRKAAKPPSFVLGPSSIGFSHHSGATSTNTFAREKESFGMESAMKKQQPTITRKQRKLAKFSVEMQQELERQAMLFLTEEEKHASQPRSSRRKSAYPKHSAAFPFASSSESFRPPYYRPSIVFSRVRGRRMDGVSRILLSQDKRNIKCFVQGTEENRCMNEPTVTTTASASVTISRSKTSFVTVDLMSVNNFRSLEMLIRTRMIAAVEQNDSYLREIYDVNADIARQLIAEKKKSLPMDLYYCSYDGRRYKVQSKQDDWLCFCANVCHLTAVIPLQA</sequence>
<feature type="compositionally biased region" description="Basic and acidic residues" evidence="5">
    <location>
        <begin position="836"/>
        <end position="862"/>
    </location>
</feature>
<feature type="compositionally biased region" description="Polar residues" evidence="5">
    <location>
        <begin position="612"/>
        <end position="627"/>
    </location>
</feature>
<dbReference type="EnsemblProtists" id="PYU1_T007414">
    <property type="protein sequence ID" value="PYU1_T007414"/>
    <property type="gene ID" value="PYU1_G007398"/>
</dbReference>
<keyword evidence="2 4" id="KW-0863">Zinc-finger</keyword>
<keyword evidence="8" id="KW-1185">Reference proteome</keyword>
<evidence type="ECO:0000256" key="3">
    <source>
        <dbReference type="ARBA" id="ARBA00022833"/>
    </source>
</evidence>
<dbReference type="InterPro" id="IPR019786">
    <property type="entry name" value="Zinc_finger_PHD-type_CS"/>
</dbReference>
<evidence type="ECO:0000313" key="7">
    <source>
        <dbReference type="EnsemblProtists" id="PYU1_T007414"/>
    </source>
</evidence>
<feature type="region of interest" description="Disordered" evidence="5">
    <location>
        <begin position="346"/>
        <end position="371"/>
    </location>
</feature>
<feature type="region of interest" description="Disordered" evidence="5">
    <location>
        <begin position="735"/>
        <end position="784"/>
    </location>
</feature>
<feature type="region of interest" description="Disordered" evidence="5">
    <location>
        <begin position="568"/>
        <end position="632"/>
    </location>
</feature>
<dbReference type="InterPro" id="IPR001965">
    <property type="entry name" value="Znf_PHD"/>
</dbReference>
<dbReference type="InterPro" id="IPR019787">
    <property type="entry name" value="Znf_PHD-finger"/>
</dbReference>
<dbReference type="EMBL" id="GL376629">
    <property type="status" value="NOT_ANNOTATED_CDS"/>
    <property type="molecule type" value="Genomic_DNA"/>
</dbReference>
<reference evidence="8" key="1">
    <citation type="journal article" date="2010" name="Genome Biol.">
        <title>Genome sequence of the necrotrophic plant pathogen Pythium ultimum reveals original pathogenicity mechanisms and effector repertoire.</title>
        <authorList>
            <person name="Levesque C.A."/>
            <person name="Brouwer H."/>
            <person name="Cano L."/>
            <person name="Hamilton J.P."/>
            <person name="Holt C."/>
            <person name="Huitema E."/>
            <person name="Raffaele S."/>
            <person name="Robideau G.P."/>
            <person name="Thines M."/>
            <person name="Win J."/>
            <person name="Zerillo M.M."/>
            <person name="Beakes G.W."/>
            <person name="Boore J.L."/>
            <person name="Busam D."/>
            <person name="Dumas B."/>
            <person name="Ferriera S."/>
            <person name="Fuerstenberg S.I."/>
            <person name="Gachon C.M."/>
            <person name="Gaulin E."/>
            <person name="Govers F."/>
            <person name="Grenville-Briggs L."/>
            <person name="Horner N."/>
            <person name="Hostetler J."/>
            <person name="Jiang R.H."/>
            <person name="Johnson J."/>
            <person name="Krajaejun T."/>
            <person name="Lin H."/>
            <person name="Meijer H.J."/>
            <person name="Moore B."/>
            <person name="Morris P."/>
            <person name="Phuntmart V."/>
            <person name="Puiu D."/>
            <person name="Shetty J."/>
            <person name="Stajich J.E."/>
            <person name="Tripathy S."/>
            <person name="Wawra S."/>
            <person name="van West P."/>
            <person name="Whitty B.R."/>
            <person name="Coutinho P.M."/>
            <person name="Henrissat B."/>
            <person name="Martin F."/>
            <person name="Thomas P.D."/>
            <person name="Tyler B.M."/>
            <person name="De Vries R.P."/>
            <person name="Kamoun S."/>
            <person name="Yandell M."/>
            <person name="Tisserat N."/>
            <person name="Buell C.R."/>
        </authorList>
    </citation>
    <scope>NUCLEOTIDE SEQUENCE</scope>
    <source>
        <strain evidence="8">DAOM:BR144</strain>
    </source>
</reference>
<feature type="region of interest" description="Disordered" evidence="5">
    <location>
        <begin position="651"/>
        <end position="679"/>
    </location>
</feature>
<dbReference type="SUPFAM" id="SSF57903">
    <property type="entry name" value="FYVE/PHD zinc finger"/>
    <property type="match status" value="1"/>
</dbReference>
<feature type="compositionally biased region" description="Acidic residues" evidence="5">
    <location>
        <begin position="583"/>
        <end position="594"/>
    </location>
</feature>
<dbReference type="eggNOG" id="KOG1081">
    <property type="taxonomic scope" value="Eukaryota"/>
</dbReference>
<feature type="compositionally biased region" description="Low complexity" evidence="5">
    <location>
        <begin position="346"/>
        <end position="355"/>
    </location>
</feature>
<dbReference type="InParanoid" id="K3WR20"/>
<dbReference type="PROSITE" id="PS01359">
    <property type="entry name" value="ZF_PHD_1"/>
    <property type="match status" value="1"/>
</dbReference>
<organism evidence="7 8">
    <name type="scientific">Globisporangium ultimum (strain ATCC 200006 / CBS 805.95 / DAOM BR144)</name>
    <name type="common">Pythium ultimum</name>
    <dbReference type="NCBI Taxonomy" id="431595"/>
    <lineage>
        <taxon>Eukaryota</taxon>
        <taxon>Sar</taxon>
        <taxon>Stramenopiles</taxon>
        <taxon>Oomycota</taxon>
        <taxon>Peronosporomycetes</taxon>
        <taxon>Pythiales</taxon>
        <taxon>Pythiaceae</taxon>
        <taxon>Globisporangium</taxon>
    </lineage>
</organism>
<dbReference type="InterPro" id="IPR055198">
    <property type="entry name" value="NSD_PHD"/>
</dbReference>
<evidence type="ECO:0000256" key="1">
    <source>
        <dbReference type="ARBA" id="ARBA00022723"/>
    </source>
</evidence>
<accession>K3WR20</accession>
<evidence type="ECO:0000259" key="6">
    <source>
        <dbReference type="PROSITE" id="PS50016"/>
    </source>
</evidence>
<evidence type="ECO:0000256" key="4">
    <source>
        <dbReference type="PROSITE-ProRule" id="PRU00146"/>
    </source>
</evidence>
<feature type="compositionally biased region" description="Polar residues" evidence="5">
    <location>
        <begin position="597"/>
        <end position="606"/>
    </location>
</feature>
<reference evidence="8" key="2">
    <citation type="submission" date="2010-04" db="EMBL/GenBank/DDBJ databases">
        <authorList>
            <person name="Buell R."/>
            <person name="Hamilton J."/>
            <person name="Hostetler J."/>
        </authorList>
    </citation>
    <scope>NUCLEOTIDE SEQUENCE [LARGE SCALE GENOMIC DNA]</scope>
    <source>
        <strain evidence="8">DAOM:BR144</strain>
    </source>
</reference>
<dbReference type="GO" id="GO:0008270">
    <property type="term" value="F:zinc ion binding"/>
    <property type="evidence" value="ECO:0007669"/>
    <property type="project" value="UniProtKB-KW"/>
</dbReference>
<dbReference type="STRING" id="431595.K3WR20"/>